<dbReference type="AlphaFoldDB" id="A0A2N7WFW8"/>
<dbReference type="Proteomes" id="UP000235347">
    <property type="component" value="Unassembled WGS sequence"/>
</dbReference>
<name>A0A2N7WFW8_9BURK</name>
<gene>
    <name evidence="1" type="ORF">C0Z19_00855</name>
</gene>
<reference evidence="1 2" key="1">
    <citation type="submission" date="2018-01" db="EMBL/GenBank/DDBJ databases">
        <title>Whole genome analyses suggest that Burkholderia sensu lato contains two further novel genera in the rhizoxinica-symbiotica group Mycetohabitans gen. nov., and Trinickia gen. nov.: implications for the evolution of diazotrophy and nodulation in the Burkholderiaceae.</title>
        <authorList>
            <person name="Estrada-de los Santos P."/>
            <person name="Palmer M."/>
            <person name="Chavez-Ramirez B."/>
            <person name="Beukes C."/>
            <person name="Steenkamp E.T."/>
            <person name="Hirsch A.M."/>
            <person name="Manyaka P."/>
            <person name="Maluk M."/>
            <person name="Lafos M."/>
            <person name="Crook M."/>
            <person name="Gross E."/>
            <person name="Simon M.F."/>
            <person name="Bueno dos Reis Junior F."/>
            <person name="Poole P.S."/>
            <person name="Venter S.N."/>
            <person name="James E.K."/>
        </authorList>
    </citation>
    <scope>NUCLEOTIDE SEQUENCE [LARGE SCALE GENOMIC DNA]</scope>
    <source>
        <strain evidence="1 2">GP25-8</strain>
    </source>
</reference>
<keyword evidence="2" id="KW-1185">Reference proteome</keyword>
<protein>
    <submittedName>
        <fullName evidence="1">Uncharacterized protein</fullName>
    </submittedName>
</protein>
<organism evidence="1 2">
    <name type="scientific">Trinickia soli</name>
    <dbReference type="NCBI Taxonomy" id="380675"/>
    <lineage>
        <taxon>Bacteria</taxon>
        <taxon>Pseudomonadati</taxon>
        <taxon>Pseudomonadota</taxon>
        <taxon>Betaproteobacteria</taxon>
        <taxon>Burkholderiales</taxon>
        <taxon>Burkholderiaceae</taxon>
        <taxon>Trinickia</taxon>
    </lineage>
</organism>
<proteinExistence type="predicted"/>
<evidence type="ECO:0000313" key="1">
    <source>
        <dbReference type="EMBL" id="PMS28307.1"/>
    </source>
</evidence>
<dbReference type="EMBL" id="PNYB01000001">
    <property type="protein sequence ID" value="PMS28307.1"/>
    <property type="molecule type" value="Genomic_DNA"/>
</dbReference>
<accession>A0A2N7WFW8</accession>
<sequence length="63" mass="7356">MALFLVVAWRVTHLMAHASHYVRQIDRHRRVTAPQRCIRVLPGLRCRDNRATQVFPPQAETHA</sequence>
<evidence type="ECO:0000313" key="2">
    <source>
        <dbReference type="Proteomes" id="UP000235347"/>
    </source>
</evidence>
<comment type="caution">
    <text evidence="1">The sequence shown here is derived from an EMBL/GenBank/DDBJ whole genome shotgun (WGS) entry which is preliminary data.</text>
</comment>